<comment type="caution">
    <text evidence="1">The sequence shown here is derived from an EMBL/GenBank/DDBJ whole genome shotgun (WGS) entry which is preliminary data.</text>
</comment>
<reference evidence="1" key="1">
    <citation type="submission" date="2023-10" db="EMBL/GenBank/DDBJ databases">
        <title>Genome assembly of Pristionchus species.</title>
        <authorList>
            <person name="Yoshida K."/>
            <person name="Sommer R.J."/>
        </authorList>
    </citation>
    <scope>NUCLEOTIDE SEQUENCE</scope>
    <source>
        <strain evidence="1">RS0144</strain>
    </source>
</reference>
<dbReference type="InterPro" id="IPR012674">
    <property type="entry name" value="Calycin"/>
</dbReference>
<dbReference type="SUPFAM" id="SSF50814">
    <property type="entry name" value="Lipocalins"/>
    <property type="match status" value="1"/>
</dbReference>
<proteinExistence type="predicted"/>
<sequence>HAFKLGEEFVAKGFDRIDRKMLITVDGDSIVERYQRFDKDFPPEISTYRVEGDYMIQSMVCGHATCKKFFKRK</sequence>
<accession>A0AAV5SW24</accession>
<organism evidence="1 2">
    <name type="scientific">Pristionchus entomophagus</name>
    <dbReference type="NCBI Taxonomy" id="358040"/>
    <lineage>
        <taxon>Eukaryota</taxon>
        <taxon>Metazoa</taxon>
        <taxon>Ecdysozoa</taxon>
        <taxon>Nematoda</taxon>
        <taxon>Chromadorea</taxon>
        <taxon>Rhabditida</taxon>
        <taxon>Rhabditina</taxon>
        <taxon>Diplogasteromorpha</taxon>
        <taxon>Diplogasteroidea</taxon>
        <taxon>Neodiplogasteridae</taxon>
        <taxon>Pristionchus</taxon>
    </lineage>
</organism>
<evidence type="ECO:0000313" key="2">
    <source>
        <dbReference type="Proteomes" id="UP001432027"/>
    </source>
</evidence>
<protein>
    <submittedName>
        <fullName evidence="1">Uncharacterized protein</fullName>
    </submittedName>
</protein>
<dbReference type="AlphaFoldDB" id="A0AAV5SW24"/>
<keyword evidence="2" id="KW-1185">Reference proteome</keyword>
<dbReference type="Proteomes" id="UP001432027">
    <property type="component" value="Unassembled WGS sequence"/>
</dbReference>
<dbReference type="Gene3D" id="2.40.128.20">
    <property type="match status" value="1"/>
</dbReference>
<feature type="non-terminal residue" evidence="1">
    <location>
        <position position="73"/>
    </location>
</feature>
<feature type="non-terminal residue" evidence="1">
    <location>
        <position position="1"/>
    </location>
</feature>
<gene>
    <name evidence="1" type="ORF">PENTCL1PPCAC_6983</name>
</gene>
<name>A0AAV5SW24_9BILA</name>
<dbReference type="EMBL" id="BTSX01000002">
    <property type="protein sequence ID" value="GMS84808.1"/>
    <property type="molecule type" value="Genomic_DNA"/>
</dbReference>
<evidence type="ECO:0000313" key="1">
    <source>
        <dbReference type="EMBL" id="GMS84808.1"/>
    </source>
</evidence>